<evidence type="ECO:0000313" key="2">
    <source>
        <dbReference type="EMBL" id="MPN60168.1"/>
    </source>
</evidence>
<accession>A0A645J931</accession>
<gene>
    <name evidence="2" type="ORF">SDC9_207893</name>
</gene>
<protein>
    <submittedName>
        <fullName evidence="2">Uncharacterized protein</fullName>
    </submittedName>
</protein>
<dbReference type="EMBL" id="VSSQ01135100">
    <property type="protein sequence ID" value="MPN60168.1"/>
    <property type="molecule type" value="Genomic_DNA"/>
</dbReference>
<comment type="caution">
    <text evidence="2">The sequence shown here is derived from an EMBL/GenBank/DDBJ whole genome shotgun (WGS) entry which is preliminary data.</text>
</comment>
<feature type="compositionally biased region" description="Basic and acidic residues" evidence="1">
    <location>
        <begin position="1"/>
        <end position="18"/>
    </location>
</feature>
<proteinExistence type="predicted"/>
<evidence type="ECO:0000256" key="1">
    <source>
        <dbReference type="SAM" id="MobiDB-lite"/>
    </source>
</evidence>
<sequence>MFPNGKKPDLLADGDHHGTVFRLPDGTDGYGEGAGKRLGGLWRQAEQG</sequence>
<organism evidence="2">
    <name type="scientific">bioreactor metagenome</name>
    <dbReference type="NCBI Taxonomy" id="1076179"/>
    <lineage>
        <taxon>unclassified sequences</taxon>
        <taxon>metagenomes</taxon>
        <taxon>ecological metagenomes</taxon>
    </lineage>
</organism>
<dbReference type="AlphaFoldDB" id="A0A645J931"/>
<feature type="region of interest" description="Disordered" evidence="1">
    <location>
        <begin position="1"/>
        <end position="36"/>
    </location>
</feature>
<name>A0A645J931_9ZZZZ</name>
<reference evidence="2" key="1">
    <citation type="submission" date="2019-08" db="EMBL/GenBank/DDBJ databases">
        <authorList>
            <person name="Kucharzyk K."/>
            <person name="Murdoch R.W."/>
            <person name="Higgins S."/>
            <person name="Loffler F."/>
        </authorList>
    </citation>
    <scope>NUCLEOTIDE SEQUENCE</scope>
</reference>